<dbReference type="AlphaFoldDB" id="A0A392PG55"/>
<evidence type="ECO:0000313" key="2">
    <source>
        <dbReference type="EMBL" id="MCI10774.1"/>
    </source>
</evidence>
<evidence type="ECO:0000313" key="3">
    <source>
        <dbReference type="Proteomes" id="UP000265520"/>
    </source>
</evidence>
<name>A0A392PG55_9FABA</name>
<dbReference type="EMBL" id="LXQA010077558">
    <property type="protein sequence ID" value="MCI10774.1"/>
    <property type="molecule type" value="Genomic_DNA"/>
</dbReference>
<accession>A0A392PG55</accession>
<reference evidence="2 3" key="1">
    <citation type="journal article" date="2018" name="Front. Plant Sci.">
        <title>Red Clover (Trifolium pratense) and Zigzag Clover (T. medium) - A Picture of Genomic Similarities and Differences.</title>
        <authorList>
            <person name="Dluhosova J."/>
            <person name="Istvanek J."/>
            <person name="Nedelnik J."/>
            <person name="Repkova J."/>
        </authorList>
    </citation>
    <scope>NUCLEOTIDE SEQUENCE [LARGE SCALE GENOMIC DNA]</scope>
    <source>
        <strain evidence="3">cv. 10/8</strain>
        <tissue evidence="2">Leaf</tissue>
    </source>
</reference>
<feature type="region of interest" description="Disordered" evidence="1">
    <location>
        <begin position="107"/>
        <end position="158"/>
    </location>
</feature>
<comment type="caution">
    <text evidence="2">The sequence shown here is derived from an EMBL/GenBank/DDBJ whole genome shotgun (WGS) entry which is preliminary data.</text>
</comment>
<gene>
    <name evidence="2" type="ORF">A2U01_0031869</name>
</gene>
<sequence>TRRRNRRRGRSRGRVYHYEEEEEWSDNSTWSWDDQRFDDFKEGTHHYKSEFQPETVVKVSETAAKAATENMRVLSTTENDCAPTPALQSRTSPHNVDQSTTTLVRRVAPPKPPMTRKSQIIQAPVANTQPPKPEPPDSDQSVMIIPRRVPRPKPPDPENYVQGNGSLVKLPPPSESPAADSIAKEFPMNRTKLMKKERRVGWVFYTVGPTPNPMAVLTLMEKIDKGANLEICNIFLNPVGQMHKPLQSILH</sequence>
<feature type="non-terminal residue" evidence="2">
    <location>
        <position position="251"/>
    </location>
</feature>
<proteinExistence type="predicted"/>
<feature type="non-terminal residue" evidence="2">
    <location>
        <position position="1"/>
    </location>
</feature>
<evidence type="ECO:0000256" key="1">
    <source>
        <dbReference type="SAM" id="MobiDB-lite"/>
    </source>
</evidence>
<feature type="compositionally biased region" description="Polar residues" evidence="1">
    <location>
        <begin position="116"/>
        <end position="129"/>
    </location>
</feature>
<organism evidence="2 3">
    <name type="scientific">Trifolium medium</name>
    <dbReference type="NCBI Taxonomy" id="97028"/>
    <lineage>
        <taxon>Eukaryota</taxon>
        <taxon>Viridiplantae</taxon>
        <taxon>Streptophyta</taxon>
        <taxon>Embryophyta</taxon>
        <taxon>Tracheophyta</taxon>
        <taxon>Spermatophyta</taxon>
        <taxon>Magnoliopsida</taxon>
        <taxon>eudicotyledons</taxon>
        <taxon>Gunneridae</taxon>
        <taxon>Pentapetalae</taxon>
        <taxon>rosids</taxon>
        <taxon>fabids</taxon>
        <taxon>Fabales</taxon>
        <taxon>Fabaceae</taxon>
        <taxon>Papilionoideae</taxon>
        <taxon>50 kb inversion clade</taxon>
        <taxon>NPAAA clade</taxon>
        <taxon>Hologalegina</taxon>
        <taxon>IRL clade</taxon>
        <taxon>Trifolieae</taxon>
        <taxon>Trifolium</taxon>
    </lineage>
</organism>
<dbReference type="Proteomes" id="UP000265520">
    <property type="component" value="Unassembled WGS sequence"/>
</dbReference>
<keyword evidence="3" id="KW-1185">Reference proteome</keyword>
<protein>
    <submittedName>
        <fullName evidence="2">Uncharacterized protein</fullName>
    </submittedName>
</protein>